<name>A0A2G5ULX3_9PELO</name>
<dbReference type="AlphaFoldDB" id="A0A2G5ULX3"/>
<dbReference type="PANTHER" id="PTHR21525">
    <property type="entry name" value="MOTILE SPERM PROTEIN"/>
    <property type="match status" value="1"/>
</dbReference>
<proteinExistence type="predicted"/>
<feature type="transmembrane region" description="Helical" evidence="1">
    <location>
        <begin position="162"/>
        <end position="180"/>
    </location>
</feature>
<keyword evidence="1" id="KW-0812">Transmembrane</keyword>
<dbReference type="PANTHER" id="PTHR21525:SF9">
    <property type="entry name" value="CHANNEL_COLICIN DOMAIN-CONTAINING PROTEIN"/>
    <property type="match status" value="1"/>
</dbReference>
<dbReference type="STRING" id="1611254.A0A2G5ULX3"/>
<evidence type="ECO:0000256" key="1">
    <source>
        <dbReference type="SAM" id="Phobius"/>
    </source>
</evidence>
<keyword evidence="1" id="KW-1133">Transmembrane helix</keyword>
<reference evidence="3" key="1">
    <citation type="submission" date="2017-10" db="EMBL/GenBank/DDBJ databases">
        <title>Rapid genome shrinkage in a self-fertile nematode reveals novel sperm competition proteins.</title>
        <authorList>
            <person name="Yin D."/>
            <person name="Schwarz E.M."/>
            <person name="Thomas C.G."/>
            <person name="Felde R.L."/>
            <person name="Korf I.F."/>
            <person name="Cutter A.D."/>
            <person name="Schartner C.M."/>
            <person name="Ralston E.J."/>
            <person name="Meyer B.J."/>
            <person name="Haag E.S."/>
        </authorList>
    </citation>
    <scope>NUCLEOTIDE SEQUENCE [LARGE SCALE GENOMIC DNA]</scope>
    <source>
        <strain evidence="3">JU1422</strain>
    </source>
</reference>
<evidence type="ECO:0000313" key="2">
    <source>
        <dbReference type="EMBL" id="PIC40527.1"/>
    </source>
</evidence>
<dbReference type="Proteomes" id="UP000230233">
    <property type="component" value="Chromosome III"/>
</dbReference>
<protein>
    <submittedName>
        <fullName evidence="2">Uncharacterized protein</fullName>
    </submittedName>
</protein>
<evidence type="ECO:0000313" key="3">
    <source>
        <dbReference type="Proteomes" id="UP000230233"/>
    </source>
</evidence>
<sequence>MTENQFDPIDEESIDDQFREINDNISQQFGIGAENEEETETTFKEWIVKIWNFIKNGTWKILHHFLNGGVVGVFYNSLHWIIRIGGTAKANIITVLDATRLNSLGNPMWFARVDAPHGNVQFYHINVNPSYTGHPDPHILISQSAAEIAEFLGVGIDFLNKISLYLMAFKIAVDVGVIGYNVHKDWKRRSTRNTVKAVTRILSSTAGGFGGVFAGSAIGTSIFPGFGTLVGGLIGGICGGIGAGVASDLIFDEISDHFKYDIDDVTCKKCDKEFENRRYEVGEQELCEECRSEDEPEEKSIIESVVDFVVETFTEVKNVVVNVVVNVVDWFKSWF</sequence>
<keyword evidence="3" id="KW-1185">Reference proteome</keyword>
<keyword evidence="1" id="KW-0472">Membrane</keyword>
<comment type="caution">
    <text evidence="2">The sequence shown here is derived from an EMBL/GenBank/DDBJ whole genome shotgun (WGS) entry which is preliminary data.</text>
</comment>
<dbReference type="EMBL" id="PDUG01000003">
    <property type="protein sequence ID" value="PIC40527.1"/>
    <property type="molecule type" value="Genomic_DNA"/>
</dbReference>
<feature type="transmembrane region" description="Helical" evidence="1">
    <location>
        <begin position="229"/>
        <end position="251"/>
    </location>
</feature>
<feature type="transmembrane region" description="Helical" evidence="1">
    <location>
        <begin position="201"/>
        <end position="223"/>
    </location>
</feature>
<organism evidence="2 3">
    <name type="scientific">Caenorhabditis nigoni</name>
    <dbReference type="NCBI Taxonomy" id="1611254"/>
    <lineage>
        <taxon>Eukaryota</taxon>
        <taxon>Metazoa</taxon>
        <taxon>Ecdysozoa</taxon>
        <taxon>Nematoda</taxon>
        <taxon>Chromadorea</taxon>
        <taxon>Rhabditida</taxon>
        <taxon>Rhabditina</taxon>
        <taxon>Rhabditomorpha</taxon>
        <taxon>Rhabditoidea</taxon>
        <taxon>Rhabditidae</taxon>
        <taxon>Peloderinae</taxon>
        <taxon>Caenorhabditis</taxon>
    </lineage>
</organism>
<accession>A0A2G5ULX3</accession>
<gene>
    <name evidence="2" type="primary">Cnig_chr_III.g11836</name>
    <name evidence="2" type="ORF">B9Z55_011836</name>
</gene>
<dbReference type="OrthoDB" id="5872094at2759"/>